<feature type="compositionally biased region" description="Basic and acidic residues" evidence="1">
    <location>
        <begin position="23"/>
        <end position="35"/>
    </location>
</feature>
<gene>
    <name evidence="2" type="ORF">LCGC14_1139530</name>
</gene>
<dbReference type="EMBL" id="LAZR01005396">
    <property type="protein sequence ID" value="KKN00262.1"/>
    <property type="molecule type" value="Genomic_DNA"/>
</dbReference>
<protein>
    <submittedName>
        <fullName evidence="2">Uncharacterized protein</fullName>
    </submittedName>
</protein>
<dbReference type="AlphaFoldDB" id="A0A0F9MLP7"/>
<sequence>MWKWLGWLLYGSDEGKTTPVSKPVEKKESKGDVKGFVDPETGKVYKTAGSLKAAQTRRRNKGKKKTKKSKK</sequence>
<proteinExistence type="predicted"/>
<organism evidence="2">
    <name type="scientific">marine sediment metagenome</name>
    <dbReference type="NCBI Taxonomy" id="412755"/>
    <lineage>
        <taxon>unclassified sequences</taxon>
        <taxon>metagenomes</taxon>
        <taxon>ecological metagenomes</taxon>
    </lineage>
</organism>
<comment type="caution">
    <text evidence="2">The sequence shown here is derived from an EMBL/GenBank/DDBJ whole genome shotgun (WGS) entry which is preliminary data.</text>
</comment>
<evidence type="ECO:0000313" key="2">
    <source>
        <dbReference type="EMBL" id="KKN00262.1"/>
    </source>
</evidence>
<name>A0A0F9MLP7_9ZZZZ</name>
<feature type="compositionally biased region" description="Basic residues" evidence="1">
    <location>
        <begin position="55"/>
        <end position="71"/>
    </location>
</feature>
<reference evidence="2" key="1">
    <citation type="journal article" date="2015" name="Nature">
        <title>Complex archaea that bridge the gap between prokaryotes and eukaryotes.</title>
        <authorList>
            <person name="Spang A."/>
            <person name="Saw J.H."/>
            <person name="Jorgensen S.L."/>
            <person name="Zaremba-Niedzwiedzka K."/>
            <person name="Martijn J."/>
            <person name="Lind A.E."/>
            <person name="van Eijk R."/>
            <person name="Schleper C."/>
            <person name="Guy L."/>
            <person name="Ettema T.J."/>
        </authorList>
    </citation>
    <scope>NUCLEOTIDE SEQUENCE</scope>
</reference>
<accession>A0A0F9MLP7</accession>
<feature type="region of interest" description="Disordered" evidence="1">
    <location>
        <begin position="13"/>
        <end position="35"/>
    </location>
</feature>
<evidence type="ECO:0000256" key="1">
    <source>
        <dbReference type="SAM" id="MobiDB-lite"/>
    </source>
</evidence>
<feature type="region of interest" description="Disordered" evidence="1">
    <location>
        <begin position="48"/>
        <end position="71"/>
    </location>
</feature>